<dbReference type="GO" id="GO:0009611">
    <property type="term" value="P:response to wounding"/>
    <property type="evidence" value="ECO:0007669"/>
    <property type="project" value="TreeGrafter"/>
</dbReference>
<dbReference type="Pfam" id="PF09425">
    <property type="entry name" value="Jas_motif"/>
    <property type="match status" value="1"/>
</dbReference>
<dbReference type="Pfam" id="PF06200">
    <property type="entry name" value="tify"/>
    <property type="match status" value="1"/>
</dbReference>
<dbReference type="GO" id="GO:0031347">
    <property type="term" value="P:regulation of defense response"/>
    <property type="evidence" value="ECO:0007669"/>
    <property type="project" value="TreeGrafter"/>
</dbReference>
<name>A0A8T0HWQ5_CERPU</name>
<organism evidence="4 5">
    <name type="scientific">Ceratodon purpureus</name>
    <name type="common">Fire moss</name>
    <name type="synonym">Dicranum purpureum</name>
    <dbReference type="NCBI Taxonomy" id="3225"/>
    <lineage>
        <taxon>Eukaryota</taxon>
        <taxon>Viridiplantae</taxon>
        <taxon>Streptophyta</taxon>
        <taxon>Embryophyta</taxon>
        <taxon>Bryophyta</taxon>
        <taxon>Bryophytina</taxon>
        <taxon>Bryopsida</taxon>
        <taxon>Dicranidae</taxon>
        <taxon>Pseudoditrichales</taxon>
        <taxon>Ditrichaceae</taxon>
        <taxon>Ceratodon</taxon>
    </lineage>
</organism>
<dbReference type="InterPro" id="IPR018467">
    <property type="entry name" value="CCT_CS"/>
</dbReference>
<dbReference type="InterPro" id="IPR010399">
    <property type="entry name" value="Tify_dom"/>
</dbReference>
<dbReference type="AlphaFoldDB" id="A0A8T0HWQ5"/>
<feature type="region of interest" description="Disordered" evidence="2">
    <location>
        <begin position="393"/>
        <end position="523"/>
    </location>
</feature>
<feature type="compositionally biased region" description="Low complexity" evidence="2">
    <location>
        <begin position="14"/>
        <end position="27"/>
    </location>
</feature>
<dbReference type="InterPro" id="IPR040390">
    <property type="entry name" value="TIFY/JAZ"/>
</dbReference>
<keyword evidence="5" id="KW-1185">Reference proteome</keyword>
<evidence type="ECO:0000313" key="5">
    <source>
        <dbReference type="Proteomes" id="UP000822688"/>
    </source>
</evidence>
<gene>
    <name evidence="4" type="ORF">KC19_VG327800</name>
</gene>
<dbReference type="GO" id="GO:2000022">
    <property type="term" value="P:regulation of jasmonic acid mediated signaling pathway"/>
    <property type="evidence" value="ECO:0007669"/>
    <property type="project" value="TreeGrafter"/>
</dbReference>
<evidence type="ECO:0000259" key="3">
    <source>
        <dbReference type="PROSITE" id="PS51320"/>
    </source>
</evidence>
<dbReference type="Proteomes" id="UP000822688">
    <property type="component" value="Chromosome V"/>
</dbReference>
<dbReference type="PANTHER" id="PTHR33077">
    <property type="entry name" value="PROTEIN TIFY 4A-RELATED-RELATED"/>
    <property type="match status" value="1"/>
</dbReference>
<dbReference type="PANTHER" id="PTHR33077:SF60">
    <property type="entry name" value="TIFY DOMAIN-CONTAINING PROTEIN"/>
    <property type="match status" value="1"/>
</dbReference>
<feature type="compositionally biased region" description="Basic residues" evidence="2">
    <location>
        <begin position="495"/>
        <end position="504"/>
    </location>
</feature>
<protein>
    <recommendedName>
        <fullName evidence="3">Tify domain-containing protein</fullName>
    </recommendedName>
</protein>
<feature type="compositionally biased region" description="Low complexity" evidence="2">
    <location>
        <begin position="418"/>
        <end position="433"/>
    </location>
</feature>
<proteinExistence type="inferred from homology"/>
<evidence type="ECO:0000256" key="2">
    <source>
        <dbReference type="SAM" id="MobiDB-lite"/>
    </source>
</evidence>
<reference evidence="4" key="1">
    <citation type="submission" date="2020-06" db="EMBL/GenBank/DDBJ databases">
        <title>WGS assembly of Ceratodon purpureus strain R40.</title>
        <authorList>
            <person name="Carey S.B."/>
            <person name="Jenkins J."/>
            <person name="Shu S."/>
            <person name="Lovell J.T."/>
            <person name="Sreedasyam A."/>
            <person name="Maumus F."/>
            <person name="Tiley G.P."/>
            <person name="Fernandez-Pozo N."/>
            <person name="Barry K."/>
            <person name="Chen C."/>
            <person name="Wang M."/>
            <person name="Lipzen A."/>
            <person name="Daum C."/>
            <person name="Saski C.A."/>
            <person name="Payton A.C."/>
            <person name="Mcbreen J.C."/>
            <person name="Conrad R.E."/>
            <person name="Kollar L.M."/>
            <person name="Olsson S."/>
            <person name="Huttunen S."/>
            <person name="Landis J.B."/>
            <person name="Wickett N.J."/>
            <person name="Johnson M.G."/>
            <person name="Rensing S.A."/>
            <person name="Grimwood J."/>
            <person name="Schmutz J."/>
            <person name="Mcdaniel S.F."/>
        </authorList>
    </citation>
    <scope>NUCLEOTIDE SEQUENCE</scope>
    <source>
        <strain evidence="4">R40</strain>
    </source>
</reference>
<sequence>MEEAVAVDFMGVGVGGAAADDGSSLDGGSEERVRLRRPIPSGGGARISLAPEGLRQHAWNRVPVAGRFQADEENTIKAIVSPKRERESTDGPLNSHHIPLLQWDKSESAGNASRYDAFLHREQARKVAAMYVGHQQASRGMQNAGARSSPIRNEPGTEHVATQPQPPSNQGGFGSSAPFYCRSRQASSAENGAAAMAGKRPPIQQHSVQAGNLPRCSLAPRCIFRFSFLNLLGCHSRSDLMAGVSLKVICSVIFWFYRSAGLGKQPRTAQLTIFYAGMVNVYDDVPFDKAQAIMLLAGSGNTWSTNYMNPPASAVPARPFSAPMAVPQSILSAPGLPAPQASTTSAAAPPRSVVPGVVFSNVRPGPIQNVELPQARKASLARFLEKRKDRVRKVPVKDEEGDASPFRDRSPGPSVGKPATRSPSPTPAAGSGALAVKDHRSSPGVLRHQGGASSCSEPGSPTKPPGTPPRQSVSEERSGGTPKRRNFELEQNVNKRARSGRSPRRLAGESADDHGMDDDSSSR</sequence>
<dbReference type="SMART" id="SM00979">
    <property type="entry name" value="TIFY"/>
    <property type="match status" value="1"/>
</dbReference>
<accession>A0A8T0HWQ5</accession>
<feature type="region of interest" description="Disordered" evidence="2">
    <location>
        <begin position="14"/>
        <end position="40"/>
    </location>
</feature>
<feature type="domain" description="Tify" evidence="3">
    <location>
        <begin position="264"/>
        <end position="299"/>
    </location>
</feature>
<evidence type="ECO:0000256" key="1">
    <source>
        <dbReference type="ARBA" id="ARBA00008614"/>
    </source>
</evidence>
<dbReference type="PROSITE" id="PS51320">
    <property type="entry name" value="TIFY"/>
    <property type="match status" value="1"/>
</dbReference>
<feature type="region of interest" description="Disordered" evidence="2">
    <location>
        <begin position="137"/>
        <end position="175"/>
    </location>
</feature>
<comment type="caution">
    <text evidence="4">The sequence shown here is derived from an EMBL/GenBank/DDBJ whole genome shotgun (WGS) entry which is preliminary data.</text>
</comment>
<comment type="similarity">
    <text evidence="1">Belongs to the TIFY/JAZ family.</text>
</comment>
<dbReference type="GO" id="GO:0005634">
    <property type="term" value="C:nucleus"/>
    <property type="evidence" value="ECO:0007669"/>
    <property type="project" value="TreeGrafter"/>
</dbReference>
<dbReference type="EMBL" id="CM026426">
    <property type="protein sequence ID" value="KAG0575217.1"/>
    <property type="molecule type" value="Genomic_DNA"/>
</dbReference>
<evidence type="ECO:0000313" key="4">
    <source>
        <dbReference type="EMBL" id="KAG0575217.1"/>
    </source>
</evidence>